<keyword evidence="4" id="KW-0597">Phosphoprotein</keyword>
<dbReference type="PANTHER" id="PTHR30181:SF2">
    <property type="entry name" value="PTS SYSTEM MANNITOL-SPECIFIC EIICBA COMPONENT"/>
    <property type="match status" value="1"/>
</dbReference>
<keyword evidence="5" id="KW-0762">Sugar transport</keyword>
<dbReference type="Proteomes" id="UP001232973">
    <property type="component" value="Unassembled WGS sequence"/>
</dbReference>
<evidence type="ECO:0000313" key="14">
    <source>
        <dbReference type="Proteomes" id="UP001232973"/>
    </source>
</evidence>
<proteinExistence type="predicted"/>
<evidence type="ECO:0000256" key="8">
    <source>
        <dbReference type="ARBA" id="ARBA00022777"/>
    </source>
</evidence>
<evidence type="ECO:0000256" key="3">
    <source>
        <dbReference type="ARBA" id="ARBA00022448"/>
    </source>
</evidence>
<dbReference type="EMBL" id="JAUSTP010000008">
    <property type="protein sequence ID" value="MDQ0189491.1"/>
    <property type="molecule type" value="Genomic_DNA"/>
</dbReference>
<keyword evidence="7" id="KW-0598">Phosphotransferase system</keyword>
<evidence type="ECO:0000256" key="5">
    <source>
        <dbReference type="ARBA" id="ARBA00022597"/>
    </source>
</evidence>
<keyword evidence="3" id="KW-0813">Transport</keyword>
<dbReference type="Gene3D" id="3.40.930.10">
    <property type="entry name" value="Mannitol-specific EII, Chain A"/>
    <property type="match status" value="1"/>
</dbReference>
<dbReference type="RefSeq" id="WP_274456296.1">
    <property type="nucleotide sequence ID" value="NZ_CP067097.1"/>
</dbReference>
<dbReference type="InterPro" id="IPR016152">
    <property type="entry name" value="PTrfase/Anion_transptr"/>
</dbReference>
<keyword evidence="14" id="KW-1185">Reference proteome</keyword>
<organism evidence="13 14">
    <name type="scientific">Alicyclobacillus cycloheptanicus</name>
    <dbReference type="NCBI Taxonomy" id="1457"/>
    <lineage>
        <taxon>Bacteria</taxon>
        <taxon>Bacillati</taxon>
        <taxon>Bacillota</taxon>
        <taxon>Bacilli</taxon>
        <taxon>Bacillales</taxon>
        <taxon>Alicyclobacillaceae</taxon>
        <taxon>Alicyclobacillus</taxon>
    </lineage>
</organism>
<keyword evidence="6" id="KW-0808">Transferase</keyword>
<dbReference type="InterPro" id="IPR050893">
    <property type="entry name" value="Sugar_PTS"/>
</dbReference>
<dbReference type="PROSITE" id="PS51094">
    <property type="entry name" value="PTS_EIIA_TYPE_2"/>
    <property type="match status" value="1"/>
</dbReference>
<dbReference type="CDD" id="cd00211">
    <property type="entry name" value="PTS_IIA_fru"/>
    <property type="match status" value="1"/>
</dbReference>
<accession>A0ABT9XGQ9</accession>
<sequence>MNILQKENILLNVPTESKIDAITRVGQRLVENGYVEAPYIEGMLKREESMTTYIGNHVAIPHSMPEYVSHILHSGIVVAQYPNGVDFGNGNVAKLVIGIAGKGDDHMEVLSRLAEVCMEMENVDKLANAASAQEIMEVIGVE</sequence>
<dbReference type="PANTHER" id="PTHR30181">
    <property type="entry name" value="MANNITOL PERMEASE IIC COMPONENT"/>
    <property type="match status" value="1"/>
</dbReference>
<evidence type="ECO:0000256" key="10">
    <source>
        <dbReference type="ARBA" id="ARBA00030956"/>
    </source>
</evidence>
<evidence type="ECO:0000256" key="9">
    <source>
        <dbReference type="ARBA" id="ARBA00029908"/>
    </source>
</evidence>
<evidence type="ECO:0000256" key="7">
    <source>
        <dbReference type="ARBA" id="ARBA00022683"/>
    </source>
</evidence>
<gene>
    <name evidence="13" type="ORF">J2S03_001323</name>
</gene>
<comment type="function">
    <text evidence="1">The phosphoenolpyruvate-dependent sugar phosphotransferase system (sugar PTS), a major carbohydrate active transport system, catalyzes the phosphorylation of incoming sugar substrates concomitantly with their translocation across the cell membrane. The enzyme II CmtAB PTS system is involved in D-mannitol transport.</text>
</comment>
<dbReference type="InterPro" id="IPR002178">
    <property type="entry name" value="PTS_EIIA_type-2_dom"/>
</dbReference>
<evidence type="ECO:0000256" key="6">
    <source>
        <dbReference type="ARBA" id="ARBA00022679"/>
    </source>
</evidence>
<dbReference type="Pfam" id="PF00359">
    <property type="entry name" value="PTS_EIIA_2"/>
    <property type="match status" value="1"/>
</dbReference>
<reference evidence="13 14" key="1">
    <citation type="submission" date="2023-07" db="EMBL/GenBank/DDBJ databases">
        <title>Genomic Encyclopedia of Type Strains, Phase IV (KMG-IV): sequencing the most valuable type-strain genomes for metagenomic binning, comparative biology and taxonomic classification.</title>
        <authorList>
            <person name="Goeker M."/>
        </authorList>
    </citation>
    <scope>NUCLEOTIDE SEQUENCE [LARGE SCALE GENOMIC DNA]</scope>
    <source>
        <strain evidence="13 14">DSM 4006</strain>
    </source>
</reference>
<evidence type="ECO:0000256" key="2">
    <source>
        <dbReference type="ARBA" id="ARBA00014783"/>
    </source>
</evidence>
<comment type="caution">
    <text evidence="13">The sequence shown here is derived from an EMBL/GenBank/DDBJ whole genome shotgun (WGS) entry which is preliminary data.</text>
</comment>
<name>A0ABT9XGQ9_9BACL</name>
<evidence type="ECO:0000313" key="13">
    <source>
        <dbReference type="EMBL" id="MDQ0189491.1"/>
    </source>
</evidence>
<dbReference type="SUPFAM" id="SSF55804">
    <property type="entry name" value="Phoshotransferase/anion transport protein"/>
    <property type="match status" value="1"/>
</dbReference>
<protein>
    <recommendedName>
        <fullName evidence="2">Mannitol-specific phosphotransferase enzyme IIA component</fullName>
    </recommendedName>
    <alternativeName>
        <fullName evidence="10">EIIA</fullName>
    </alternativeName>
    <alternativeName>
        <fullName evidence="11">EIII</fullName>
    </alternativeName>
    <alternativeName>
        <fullName evidence="9">PTS system mannitol-specific EIIA component</fullName>
    </alternativeName>
</protein>
<evidence type="ECO:0000256" key="4">
    <source>
        <dbReference type="ARBA" id="ARBA00022553"/>
    </source>
</evidence>
<evidence type="ECO:0000256" key="11">
    <source>
        <dbReference type="ARBA" id="ARBA00030962"/>
    </source>
</evidence>
<keyword evidence="8" id="KW-0418">Kinase</keyword>
<evidence type="ECO:0000259" key="12">
    <source>
        <dbReference type="PROSITE" id="PS51094"/>
    </source>
</evidence>
<evidence type="ECO:0000256" key="1">
    <source>
        <dbReference type="ARBA" id="ARBA00002434"/>
    </source>
</evidence>
<feature type="domain" description="PTS EIIA type-2" evidence="12">
    <location>
        <begin position="2"/>
        <end position="142"/>
    </location>
</feature>